<dbReference type="InterPro" id="IPR058913">
    <property type="entry name" value="Integrase_dom_put"/>
</dbReference>
<dbReference type="PANTHER" id="PTHR46791">
    <property type="entry name" value="EXPRESSED PROTEIN"/>
    <property type="match status" value="1"/>
</dbReference>
<gene>
    <name evidence="2" type="ORF">PLOB_00003533</name>
</gene>
<comment type="caution">
    <text evidence="2">The sequence shown here is derived from an EMBL/GenBank/DDBJ whole genome shotgun (WGS) entry which is preliminary data.</text>
</comment>
<name>A0ABN8Q818_9CNID</name>
<dbReference type="Gene3D" id="3.30.420.10">
    <property type="entry name" value="Ribonuclease H-like superfamily/Ribonuclease H"/>
    <property type="match status" value="1"/>
</dbReference>
<dbReference type="InterPro" id="IPR036397">
    <property type="entry name" value="RNaseH_sf"/>
</dbReference>
<evidence type="ECO:0000313" key="2">
    <source>
        <dbReference type="EMBL" id="CAH3159195.1"/>
    </source>
</evidence>
<evidence type="ECO:0000259" key="1">
    <source>
        <dbReference type="Pfam" id="PF24764"/>
    </source>
</evidence>
<dbReference type="InterPro" id="IPR012337">
    <property type="entry name" value="RNaseH-like_sf"/>
</dbReference>
<dbReference type="SUPFAM" id="SSF53098">
    <property type="entry name" value="Ribonuclease H-like"/>
    <property type="match status" value="1"/>
</dbReference>
<feature type="domain" description="Integrase core" evidence="1">
    <location>
        <begin position="115"/>
        <end position="294"/>
    </location>
</feature>
<dbReference type="PANTHER" id="PTHR46791:SF13">
    <property type="entry name" value="CLR5 DOMAIN-CONTAINING PROTEIN"/>
    <property type="match status" value="1"/>
</dbReference>
<dbReference type="Proteomes" id="UP001159405">
    <property type="component" value="Unassembled WGS sequence"/>
</dbReference>
<accession>A0ABN8Q818</accession>
<sequence>LIECYFNLGLDYSEILSFLLLVHGIQLSIRRLKRVLFSKGLRRRRNHSQPQEIIAAIERELEGSGSLIGYRQMHQRLRTDYGLVVSRETVRLTLKTLDPTGVEKRWQHKLKRRTYSAKGPNFIWHLDGYDKLKPFGLSIHGAIDGYSRRILWLKVGASNNNPRIVARYFLDCVKQLGGVPRTVRGDRGTENVNVAAMQRFFRRDGTDSMAGEKSFLYGRSVSNQRIEAWWSFLRKNDTDWWINFFKDLRDVGLYCDDDPLHVECLRFCFLPLIREELNRIAQHWNLHKIRPSLNQESPPGPELREAISYLHTIDEDATVVAEEMCCDNAIAPSDDTFAELAEMVMEEYNLQMPSTASEASILYSELLHHIDSMM</sequence>
<proteinExistence type="predicted"/>
<dbReference type="EMBL" id="CALNXK010000113">
    <property type="protein sequence ID" value="CAH3159195.1"/>
    <property type="molecule type" value="Genomic_DNA"/>
</dbReference>
<feature type="non-terminal residue" evidence="2">
    <location>
        <position position="1"/>
    </location>
</feature>
<protein>
    <recommendedName>
        <fullName evidence="1">Integrase core domain-containing protein</fullName>
    </recommendedName>
</protein>
<evidence type="ECO:0000313" key="3">
    <source>
        <dbReference type="Proteomes" id="UP001159405"/>
    </source>
</evidence>
<organism evidence="2 3">
    <name type="scientific">Porites lobata</name>
    <dbReference type="NCBI Taxonomy" id="104759"/>
    <lineage>
        <taxon>Eukaryota</taxon>
        <taxon>Metazoa</taxon>
        <taxon>Cnidaria</taxon>
        <taxon>Anthozoa</taxon>
        <taxon>Hexacorallia</taxon>
        <taxon>Scleractinia</taxon>
        <taxon>Fungiina</taxon>
        <taxon>Poritidae</taxon>
        <taxon>Porites</taxon>
    </lineage>
</organism>
<keyword evidence="3" id="KW-1185">Reference proteome</keyword>
<reference evidence="2 3" key="1">
    <citation type="submission" date="2022-05" db="EMBL/GenBank/DDBJ databases">
        <authorList>
            <consortium name="Genoscope - CEA"/>
            <person name="William W."/>
        </authorList>
    </citation>
    <scope>NUCLEOTIDE SEQUENCE [LARGE SCALE GENOMIC DNA]</scope>
</reference>
<dbReference type="Pfam" id="PF24764">
    <property type="entry name" value="rva_4"/>
    <property type="match status" value="1"/>
</dbReference>